<dbReference type="InterPro" id="IPR002173">
    <property type="entry name" value="Carboh/pur_kinase_PfkB_CS"/>
</dbReference>
<evidence type="ECO:0000256" key="4">
    <source>
        <dbReference type="ARBA" id="ARBA00022777"/>
    </source>
</evidence>
<feature type="domain" description="Carbohydrate kinase PfkB" evidence="7">
    <location>
        <begin position="3"/>
        <end position="314"/>
    </location>
</feature>
<evidence type="ECO:0000256" key="6">
    <source>
        <dbReference type="RuleBase" id="RU003704"/>
    </source>
</evidence>
<dbReference type="PROSITE" id="PS00583">
    <property type="entry name" value="PFKB_KINASES_1"/>
    <property type="match status" value="1"/>
</dbReference>
<reference evidence="8 9" key="1">
    <citation type="journal article" date="2021" name="Nat. Commun.">
        <title>Isolation of a member of the candidate phylum Atribacteria reveals a unique cell membrane structure.</title>
        <authorList>
            <person name="Taiki K."/>
            <person name="Nobu M.K."/>
            <person name="Kusada H."/>
            <person name="Meng X.-Y."/>
            <person name="Hosoki N."/>
            <person name="Uematsu K."/>
            <person name="Yoshioka H."/>
            <person name="Kamagata Y."/>
            <person name="Tamaki H."/>
        </authorList>
    </citation>
    <scope>NUCLEOTIDE SEQUENCE [LARGE SCALE GENOMIC DNA]</scope>
    <source>
        <strain evidence="8 9">RT761</strain>
    </source>
</reference>
<name>A0A7T1AK32_ATRLM</name>
<keyword evidence="3" id="KW-0547">Nucleotide-binding</keyword>
<evidence type="ECO:0000313" key="9">
    <source>
        <dbReference type="Proteomes" id="UP000594463"/>
    </source>
</evidence>
<dbReference type="SUPFAM" id="SSF53613">
    <property type="entry name" value="Ribokinase-like"/>
    <property type="match status" value="1"/>
</dbReference>
<dbReference type="Gene3D" id="3.40.1190.20">
    <property type="match status" value="1"/>
</dbReference>
<dbReference type="PANTHER" id="PTHR43085">
    <property type="entry name" value="HEXOKINASE FAMILY MEMBER"/>
    <property type="match status" value="1"/>
</dbReference>
<proteinExistence type="inferred from homology"/>
<evidence type="ECO:0000256" key="5">
    <source>
        <dbReference type="ARBA" id="ARBA00022840"/>
    </source>
</evidence>
<dbReference type="AlphaFoldDB" id="A0A7T1AK32"/>
<dbReference type="GO" id="GO:0006000">
    <property type="term" value="P:fructose metabolic process"/>
    <property type="evidence" value="ECO:0007669"/>
    <property type="project" value="UniProtKB-ARBA"/>
</dbReference>
<dbReference type="GO" id="GO:0008865">
    <property type="term" value="F:fructokinase activity"/>
    <property type="evidence" value="ECO:0007669"/>
    <property type="project" value="UniProtKB-EC"/>
</dbReference>
<dbReference type="InterPro" id="IPR050306">
    <property type="entry name" value="PfkB_Carbo_kinase"/>
</dbReference>
<gene>
    <name evidence="8" type="primary">scrK</name>
    <name evidence="8" type="ORF">RT761_00567</name>
</gene>
<dbReference type="PRINTS" id="PR00990">
    <property type="entry name" value="RIBOKINASE"/>
</dbReference>
<dbReference type="CDD" id="cd01167">
    <property type="entry name" value="bac_FRK"/>
    <property type="match status" value="1"/>
</dbReference>
<dbReference type="GO" id="GO:0005524">
    <property type="term" value="F:ATP binding"/>
    <property type="evidence" value="ECO:0007669"/>
    <property type="project" value="UniProtKB-KW"/>
</dbReference>
<dbReference type="InterPro" id="IPR011611">
    <property type="entry name" value="PfkB_dom"/>
</dbReference>
<dbReference type="InterPro" id="IPR002139">
    <property type="entry name" value="Ribo/fructo_kinase"/>
</dbReference>
<dbReference type="PROSITE" id="PS00584">
    <property type="entry name" value="PFKB_KINASES_2"/>
    <property type="match status" value="1"/>
</dbReference>
<keyword evidence="5" id="KW-0067">ATP-binding</keyword>
<dbReference type="KEGG" id="alam:RT761_00567"/>
<evidence type="ECO:0000259" key="7">
    <source>
        <dbReference type="Pfam" id="PF00294"/>
    </source>
</evidence>
<dbReference type="EMBL" id="CP065383">
    <property type="protein sequence ID" value="QPM67364.1"/>
    <property type="molecule type" value="Genomic_DNA"/>
</dbReference>
<comment type="similarity">
    <text evidence="1 6">Belongs to the carbohydrate kinase PfkB family.</text>
</comment>
<organism evidence="8 9">
    <name type="scientific">Atribacter laminatus</name>
    <dbReference type="NCBI Taxonomy" id="2847778"/>
    <lineage>
        <taxon>Bacteria</taxon>
        <taxon>Pseudomonadati</taxon>
        <taxon>Atribacterota</taxon>
        <taxon>Atribacteria</taxon>
        <taxon>Atribacterales</taxon>
        <taxon>Atribacteraceae</taxon>
        <taxon>Atribacter</taxon>
    </lineage>
</organism>
<keyword evidence="4 6" id="KW-0418">Kinase</keyword>
<dbReference type="Pfam" id="PF00294">
    <property type="entry name" value="PfkB"/>
    <property type="match status" value="1"/>
</dbReference>
<keyword evidence="9" id="KW-1185">Reference proteome</keyword>
<evidence type="ECO:0000256" key="1">
    <source>
        <dbReference type="ARBA" id="ARBA00010688"/>
    </source>
</evidence>
<dbReference type="Proteomes" id="UP000594463">
    <property type="component" value="Chromosome"/>
</dbReference>
<protein>
    <submittedName>
        <fullName evidence="8">Fructokinase</fullName>
        <ecNumber evidence="8">2.7.1.4</ecNumber>
    </submittedName>
</protein>
<dbReference type="InterPro" id="IPR029056">
    <property type="entry name" value="Ribokinase-like"/>
</dbReference>
<keyword evidence="2 6" id="KW-0808">Transferase</keyword>
<dbReference type="PANTHER" id="PTHR43085:SF1">
    <property type="entry name" value="PSEUDOURIDINE KINASE-RELATED"/>
    <property type="match status" value="1"/>
</dbReference>
<dbReference type="EC" id="2.7.1.4" evidence="8"/>
<evidence type="ECO:0000256" key="3">
    <source>
        <dbReference type="ARBA" id="ARBA00022741"/>
    </source>
</evidence>
<accession>A0A7T1AK32</accession>
<evidence type="ECO:0000256" key="2">
    <source>
        <dbReference type="ARBA" id="ARBA00022679"/>
    </source>
</evidence>
<sequence>MDKKAICLGELLIDFVSTLNGVTLRDAPGFEKAPGGAPANVAVGLSKLGIETYFIGKIGKDAFGDFLRMTLDKNGVKTDYLTSTTKAKTTLAFVSLTEEGERDFVFYRDPGADMLLDQSDIIDSIFSGSGVFHFGSITMTHEPSNSATFKAIQLARKYGYLVSFDPNLRPALWKTLDEAREKMRLGIELSDVVKLNEEEAMFIAEANTIEEAIQYLQRSYNLALVIITLGKEGSILIHQEKSLRVEGFPVHAVDTTGAGDGFVAGLISSLYMFWNDLRERKPIPDDTLRYAGRRANAVGALTTLKKGAIPALPTQEEVEIFIEENPL</sequence>
<evidence type="ECO:0000313" key="8">
    <source>
        <dbReference type="EMBL" id="QPM67364.1"/>
    </source>
</evidence>